<gene>
    <name evidence="3" type="ORF">FisN_2Lh216</name>
</gene>
<comment type="caution">
    <text evidence="3">The sequence shown here is derived from an EMBL/GenBank/DDBJ whole genome shotgun (WGS) entry which is preliminary data.</text>
</comment>
<name>A0A1Z5KFB7_FISSO</name>
<dbReference type="SUPFAM" id="SSF54593">
    <property type="entry name" value="Glyoxalase/Bleomycin resistance protein/Dihydroxybiphenyl dioxygenase"/>
    <property type="match status" value="1"/>
</dbReference>
<dbReference type="Gene3D" id="3.10.180.10">
    <property type="entry name" value="2,3-Dihydroxybiphenyl 1,2-Dioxygenase, domain 1"/>
    <property type="match status" value="1"/>
</dbReference>
<evidence type="ECO:0000259" key="2">
    <source>
        <dbReference type="PROSITE" id="PS51819"/>
    </source>
</evidence>
<sequence>MSRIILRRWVMSVATLAPALVVRAESSSSSSSSFLPRFTVAFSSSLRGGDNNATAYETLSTPAPGSPFHLAFPVHDLQLAKEFYGGILGCQEGRSSEKWQDYSLHGHQIVAHWVGNDYRCPDFYNPVDGDEVPVPHYGLALTVEQFHALAERVRKAGIQFIIEPHLRFKGMPGEQYTMFFKDPSGNNLEFKAMTHPDNLFAKYNVVD</sequence>
<keyword evidence="4" id="KW-1185">Reference proteome</keyword>
<dbReference type="Pfam" id="PF00903">
    <property type="entry name" value="Glyoxalase"/>
    <property type="match status" value="1"/>
</dbReference>
<dbReference type="OrthoDB" id="2580091at2759"/>
<accession>A0A1Z5KFB7</accession>
<reference evidence="3 4" key="1">
    <citation type="journal article" date="2015" name="Plant Cell">
        <title>Oil accumulation by the oleaginous diatom Fistulifera solaris as revealed by the genome and transcriptome.</title>
        <authorList>
            <person name="Tanaka T."/>
            <person name="Maeda Y."/>
            <person name="Veluchamy A."/>
            <person name="Tanaka M."/>
            <person name="Abida H."/>
            <person name="Marechal E."/>
            <person name="Bowler C."/>
            <person name="Muto M."/>
            <person name="Sunaga Y."/>
            <person name="Tanaka M."/>
            <person name="Yoshino T."/>
            <person name="Taniguchi T."/>
            <person name="Fukuda Y."/>
            <person name="Nemoto M."/>
            <person name="Matsumoto M."/>
            <person name="Wong P.S."/>
            <person name="Aburatani S."/>
            <person name="Fujibuchi W."/>
        </authorList>
    </citation>
    <scope>NUCLEOTIDE SEQUENCE [LARGE SCALE GENOMIC DNA]</scope>
    <source>
        <strain evidence="3 4">JPCC DA0580</strain>
    </source>
</reference>
<dbReference type="InterPro" id="IPR004360">
    <property type="entry name" value="Glyas_Fos-R_dOase_dom"/>
</dbReference>
<feature type="chain" id="PRO_5013278206" description="VOC domain-containing protein" evidence="1">
    <location>
        <begin position="25"/>
        <end position="207"/>
    </location>
</feature>
<dbReference type="Proteomes" id="UP000198406">
    <property type="component" value="Unassembled WGS sequence"/>
</dbReference>
<evidence type="ECO:0000256" key="1">
    <source>
        <dbReference type="SAM" id="SignalP"/>
    </source>
</evidence>
<dbReference type="InterPro" id="IPR029068">
    <property type="entry name" value="Glyas_Bleomycin-R_OHBP_Dase"/>
</dbReference>
<keyword evidence="1" id="KW-0732">Signal</keyword>
<dbReference type="PANTHER" id="PTHR39434:SF1">
    <property type="entry name" value="VOC DOMAIN-CONTAINING PROTEIN"/>
    <property type="match status" value="1"/>
</dbReference>
<feature type="signal peptide" evidence="1">
    <location>
        <begin position="1"/>
        <end position="24"/>
    </location>
</feature>
<proteinExistence type="predicted"/>
<dbReference type="InterPro" id="IPR037523">
    <property type="entry name" value="VOC_core"/>
</dbReference>
<feature type="domain" description="VOC" evidence="2">
    <location>
        <begin position="66"/>
        <end position="193"/>
    </location>
</feature>
<dbReference type="PANTHER" id="PTHR39434">
    <property type="match status" value="1"/>
</dbReference>
<organism evidence="3 4">
    <name type="scientific">Fistulifera solaris</name>
    <name type="common">Oleaginous diatom</name>
    <dbReference type="NCBI Taxonomy" id="1519565"/>
    <lineage>
        <taxon>Eukaryota</taxon>
        <taxon>Sar</taxon>
        <taxon>Stramenopiles</taxon>
        <taxon>Ochrophyta</taxon>
        <taxon>Bacillariophyta</taxon>
        <taxon>Bacillariophyceae</taxon>
        <taxon>Bacillariophycidae</taxon>
        <taxon>Naviculales</taxon>
        <taxon>Naviculaceae</taxon>
        <taxon>Fistulifera</taxon>
    </lineage>
</organism>
<dbReference type="CDD" id="cd08357">
    <property type="entry name" value="VOC_like"/>
    <property type="match status" value="1"/>
</dbReference>
<evidence type="ECO:0000313" key="3">
    <source>
        <dbReference type="EMBL" id="GAX24939.1"/>
    </source>
</evidence>
<dbReference type="AlphaFoldDB" id="A0A1Z5KFB7"/>
<protein>
    <recommendedName>
        <fullName evidence="2">VOC domain-containing protein</fullName>
    </recommendedName>
</protein>
<dbReference type="InParanoid" id="A0A1Z5KFB7"/>
<evidence type="ECO:0000313" key="4">
    <source>
        <dbReference type="Proteomes" id="UP000198406"/>
    </source>
</evidence>
<dbReference type="EMBL" id="BDSP01000218">
    <property type="protein sequence ID" value="GAX24939.1"/>
    <property type="molecule type" value="Genomic_DNA"/>
</dbReference>
<dbReference type="PROSITE" id="PS51819">
    <property type="entry name" value="VOC"/>
    <property type="match status" value="1"/>
</dbReference>